<keyword evidence="1" id="KW-0663">Pyridoxal phosphate</keyword>
<dbReference type="InterPro" id="IPR015421">
    <property type="entry name" value="PyrdxlP-dep_Trfase_major"/>
</dbReference>
<proteinExistence type="predicted"/>
<dbReference type="SUPFAM" id="SSF53383">
    <property type="entry name" value="PLP-dependent transferases"/>
    <property type="match status" value="1"/>
</dbReference>
<reference evidence="3" key="1">
    <citation type="submission" date="2022-11" db="EMBL/GenBank/DDBJ databases">
        <authorList>
            <person name="Petersen C."/>
        </authorList>
    </citation>
    <scope>NUCLEOTIDE SEQUENCE</scope>
    <source>
        <strain evidence="3">IBT 30069</strain>
    </source>
</reference>
<dbReference type="PRINTS" id="PR00753">
    <property type="entry name" value="ACCSYNTHASE"/>
</dbReference>
<gene>
    <name evidence="3" type="ORF">N7456_003608</name>
</gene>
<dbReference type="InterPro" id="IPR015422">
    <property type="entry name" value="PyrdxlP-dep_Trfase_small"/>
</dbReference>
<dbReference type="EMBL" id="JAPQKH010000003">
    <property type="protein sequence ID" value="KAJ5106933.1"/>
    <property type="molecule type" value="Genomic_DNA"/>
</dbReference>
<dbReference type="OrthoDB" id="7042322at2759"/>
<evidence type="ECO:0000313" key="3">
    <source>
        <dbReference type="EMBL" id="KAJ5106933.1"/>
    </source>
</evidence>
<dbReference type="AlphaFoldDB" id="A0A9W9KIS5"/>
<dbReference type="Gene3D" id="3.90.1150.10">
    <property type="entry name" value="Aspartate Aminotransferase, domain 1"/>
    <property type="match status" value="1"/>
</dbReference>
<sequence>MSSNAGETDPARTLESTIIEHGISKRGAINFIDRDVWGPREKSMGNPWAPNNPGGTYVPSFLYKHFANTIDGLFPARVILRLAENSLMHEEVSRYLLEQMNVLPVEHLSYSTGPRGSRRLRRAAATLLNEAFQSRTPVTYDNILVTPGLASAIDGITFSICDDGDGILIPQPLYNGFQFDMLNRSNVQVTGVKYEGVEGFKGLDDLFKPDINSRALENALTGARKAGINVRALLISNPHNPLGRCYPPETLLEFAAFCGRNNLHLISDEIYALSVFSNPEAPSLNKFTSILSLDLDPIIGPERKHVLYGASKDFCANGLRMGFIYTKNEGILGAMSSIGMFSWSPHILQDAWAAMIENGEWMKTFMKKKTQLMLDRYKTTTAFLSEHGIAYVDMNAGFFIWIDLRQFLVSQPQEQQVGTDIGHKTLPSSQPTLESELKFADICMENGVMVAPGHVYMSEEYGWFRITFTVGQEALEEGLKRILISLKKMQTGDSH</sequence>
<dbReference type="GO" id="GO:0006520">
    <property type="term" value="P:amino acid metabolic process"/>
    <property type="evidence" value="ECO:0007669"/>
    <property type="project" value="TreeGrafter"/>
</dbReference>
<evidence type="ECO:0000259" key="2">
    <source>
        <dbReference type="Pfam" id="PF00155"/>
    </source>
</evidence>
<dbReference type="PANTHER" id="PTHR43795">
    <property type="entry name" value="BIFUNCTIONAL ASPARTATE AMINOTRANSFERASE AND GLUTAMATE/ASPARTATE-PREPHENATE AMINOTRANSFERASE-RELATED"/>
    <property type="match status" value="1"/>
</dbReference>
<reference evidence="3" key="2">
    <citation type="journal article" date="2023" name="IMA Fungus">
        <title>Comparative genomic study of the Penicillium genus elucidates a diverse pangenome and 15 lateral gene transfer events.</title>
        <authorList>
            <person name="Petersen C."/>
            <person name="Sorensen T."/>
            <person name="Nielsen M.R."/>
            <person name="Sondergaard T.E."/>
            <person name="Sorensen J.L."/>
            <person name="Fitzpatrick D.A."/>
            <person name="Frisvad J.C."/>
            <person name="Nielsen K.L."/>
        </authorList>
    </citation>
    <scope>NUCLEOTIDE SEQUENCE</scope>
    <source>
        <strain evidence="3">IBT 30069</strain>
    </source>
</reference>
<keyword evidence="4" id="KW-1185">Reference proteome</keyword>
<dbReference type="Pfam" id="PF00155">
    <property type="entry name" value="Aminotran_1_2"/>
    <property type="match status" value="1"/>
</dbReference>
<evidence type="ECO:0000256" key="1">
    <source>
        <dbReference type="ARBA" id="ARBA00022898"/>
    </source>
</evidence>
<dbReference type="Proteomes" id="UP001149165">
    <property type="component" value="Unassembled WGS sequence"/>
</dbReference>
<accession>A0A9W9KIS5</accession>
<dbReference type="InterPro" id="IPR050478">
    <property type="entry name" value="Ethylene_sulfur-biosynth"/>
</dbReference>
<dbReference type="InterPro" id="IPR015424">
    <property type="entry name" value="PyrdxlP-dep_Trfase"/>
</dbReference>
<evidence type="ECO:0000313" key="4">
    <source>
        <dbReference type="Proteomes" id="UP001149165"/>
    </source>
</evidence>
<comment type="caution">
    <text evidence="3">The sequence shown here is derived from an EMBL/GenBank/DDBJ whole genome shotgun (WGS) entry which is preliminary data.</text>
</comment>
<dbReference type="CDD" id="cd00609">
    <property type="entry name" value="AAT_like"/>
    <property type="match status" value="1"/>
</dbReference>
<dbReference type="GO" id="GO:0030170">
    <property type="term" value="F:pyridoxal phosphate binding"/>
    <property type="evidence" value="ECO:0007669"/>
    <property type="project" value="InterPro"/>
</dbReference>
<keyword evidence="3" id="KW-0808">Transferase</keyword>
<dbReference type="PANTHER" id="PTHR43795:SF39">
    <property type="entry name" value="AMINOTRANSFERASE CLASS I_CLASSII DOMAIN-CONTAINING PROTEIN"/>
    <property type="match status" value="1"/>
</dbReference>
<name>A0A9W9KIS5_9EURO</name>
<dbReference type="InterPro" id="IPR004839">
    <property type="entry name" value="Aminotransferase_I/II_large"/>
</dbReference>
<organism evidence="3 4">
    <name type="scientific">Penicillium angulare</name>
    <dbReference type="NCBI Taxonomy" id="116970"/>
    <lineage>
        <taxon>Eukaryota</taxon>
        <taxon>Fungi</taxon>
        <taxon>Dikarya</taxon>
        <taxon>Ascomycota</taxon>
        <taxon>Pezizomycotina</taxon>
        <taxon>Eurotiomycetes</taxon>
        <taxon>Eurotiomycetidae</taxon>
        <taxon>Eurotiales</taxon>
        <taxon>Aspergillaceae</taxon>
        <taxon>Penicillium</taxon>
    </lineage>
</organism>
<feature type="domain" description="Aminotransferase class I/classII large" evidence="2">
    <location>
        <begin position="111"/>
        <end position="482"/>
    </location>
</feature>
<dbReference type="GO" id="GO:0008483">
    <property type="term" value="F:transaminase activity"/>
    <property type="evidence" value="ECO:0007669"/>
    <property type="project" value="TreeGrafter"/>
</dbReference>
<protein>
    <submittedName>
        <fullName evidence="3">PLP-dependent transferase</fullName>
    </submittedName>
</protein>
<dbReference type="Gene3D" id="3.40.640.10">
    <property type="entry name" value="Type I PLP-dependent aspartate aminotransferase-like (Major domain)"/>
    <property type="match status" value="1"/>
</dbReference>